<name>A0ABP8Q579_9ACTN</name>
<dbReference type="InterPro" id="IPR000281">
    <property type="entry name" value="HTH_RpiR"/>
</dbReference>
<dbReference type="InterPro" id="IPR047640">
    <property type="entry name" value="RpiR-like"/>
</dbReference>
<dbReference type="Pfam" id="PF01418">
    <property type="entry name" value="HTH_6"/>
    <property type="match status" value="1"/>
</dbReference>
<sequence>MNPTELTRHGSFIERFAAHAGQLTRSELRVAQYIRRHPERAVVASAAALGRMTSTSDATVLRTVKALGYQGLREMHASLVDQLRRRQDLTTQLAARVEAVAPATTSVFERVRRDSIATLRELSARLPDDRWAECVQAVDAADGILCFGLGPAGTVAEHLAIALTRLGMTAVATANSGIRLADRLATLASGWALVVFAPLRMFREIGVALDRARDVGATSVVITEALAREVRNRADIVLTTPPSGEGAASETLAPLVLAQALTMEIAALRSEQAAQHALLLERLRSGITGTATAR</sequence>
<dbReference type="Gene3D" id="3.40.50.10490">
    <property type="entry name" value="Glucose-6-phosphate isomerase like protein, domain 1"/>
    <property type="match status" value="1"/>
</dbReference>
<dbReference type="InterPro" id="IPR009057">
    <property type="entry name" value="Homeodomain-like_sf"/>
</dbReference>
<evidence type="ECO:0000313" key="3">
    <source>
        <dbReference type="EMBL" id="GAA4496562.1"/>
    </source>
</evidence>
<feature type="domain" description="HTH rpiR-type" evidence="1">
    <location>
        <begin position="10"/>
        <end position="86"/>
    </location>
</feature>
<evidence type="ECO:0000313" key="4">
    <source>
        <dbReference type="Proteomes" id="UP001500503"/>
    </source>
</evidence>
<evidence type="ECO:0000259" key="2">
    <source>
        <dbReference type="PROSITE" id="PS51464"/>
    </source>
</evidence>
<dbReference type="Gene3D" id="1.10.10.10">
    <property type="entry name" value="Winged helix-like DNA-binding domain superfamily/Winged helix DNA-binding domain"/>
    <property type="match status" value="1"/>
</dbReference>
<evidence type="ECO:0000259" key="1">
    <source>
        <dbReference type="PROSITE" id="PS51071"/>
    </source>
</evidence>
<organism evidence="3 4">
    <name type="scientific">Actinoallomurus oryzae</name>
    <dbReference type="NCBI Taxonomy" id="502180"/>
    <lineage>
        <taxon>Bacteria</taxon>
        <taxon>Bacillati</taxon>
        <taxon>Actinomycetota</taxon>
        <taxon>Actinomycetes</taxon>
        <taxon>Streptosporangiales</taxon>
        <taxon>Thermomonosporaceae</taxon>
        <taxon>Actinoallomurus</taxon>
    </lineage>
</organism>
<dbReference type="InterPro" id="IPR036388">
    <property type="entry name" value="WH-like_DNA-bd_sf"/>
</dbReference>
<dbReference type="PROSITE" id="PS51071">
    <property type="entry name" value="HTH_RPIR"/>
    <property type="match status" value="1"/>
</dbReference>
<gene>
    <name evidence="3" type="ORF">GCM10023191_038750</name>
</gene>
<dbReference type="RefSeq" id="WP_329246913.1">
    <property type="nucleotide sequence ID" value="NZ_BAABHF010000022.1"/>
</dbReference>
<dbReference type="InterPro" id="IPR046348">
    <property type="entry name" value="SIS_dom_sf"/>
</dbReference>
<comment type="caution">
    <text evidence="3">The sequence shown here is derived from an EMBL/GenBank/DDBJ whole genome shotgun (WGS) entry which is preliminary data.</text>
</comment>
<proteinExistence type="predicted"/>
<dbReference type="PROSITE" id="PS51464">
    <property type="entry name" value="SIS"/>
    <property type="match status" value="1"/>
</dbReference>
<dbReference type="SUPFAM" id="SSF46689">
    <property type="entry name" value="Homeodomain-like"/>
    <property type="match status" value="1"/>
</dbReference>
<dbReference type="PANTHER" id="PTHR30514">
    <property type="entry name" value="GLUCOKINASE"/>
    <property type="match status" value="1"/>
</dbReference>
<dbReference type="EMBL" id="BAABHF010000022">
    <property type="protein sequence ID" value="GAA4496562.1"/>
    <property type="molecule type" value="Genomic_DNA"/>
</dbReference>
<reference evidence="4" key="1">
    <citation type="journal article" date="2019" name="Int. J. Syst. Evol. Microbiol.">
        <title>The Global Catalogue of Microorganisms (GCM) 10K type strain sequencing project: providing services to taxonomists for standard genome sequencing and annotation.</title>
        <authorList>
            <consortium name="The Broad Institute Genomics Platform"/>
            <consortium name="The Broad Institute Genome Sequencing Center for Infectious Disease"/>
            <person name="Wu L."/>
            <person name="Ma J."/>
        </authorList>
    </citation>
    <scope>NUCLEOTIDE SEQUENCE [LARGE SCALE GENOMIC DNA]</scope>
    <source>
        <strain evidence="4">JCM 17933</strain>
    </source>
</reference>
<accession>A0ABP8Q579</accession>
<feature type="domain" description="SIS" evidence="2">
    <location>
        <begin position="134"/>
        <end position="276"/>
    </location>
</feature>
<keyword evidence="4" id="KW-1185">Reference proteome</keyword>
<dbReference type="InterPro" id="IPR001347">
    <property type="entry name" value="SIS_dom"/>
</dbReference>
<dbReference type="Proteomes" id="UP001500503">
    <property type="component" value="Unassembled WGS sequence"/>
</dbReference>
<protein>
    <submittedName>
        <fullName evidence="3">MurR/RpiR family transcriptional regulator</fullName>
    </submittedName>
</protein>
<dbReference type="SUPFAM" id="SSF53697">
    <property type="entry name" value="SIS domain"/>
    <property type="match status" value="1"/>
</dbReference>